<dbReference type="Proteomes" id="UP000190037">
    <property type="component" value="Unassembled WGS sequence"/>
</dbReference>
<dbReference type="RefSeq" id="WP_078977805.1">
    <property type="nucleotide sequence ID" value="NZ_MWQN01000001.1"/>
</dbReference>
<evidence type="ECO:0000256" key="2">
    <source>
        <dbReference type="SAM" id="Phobius"/>
    </source>
</evidence>
<accession>A0A1T3P3I4</accession>
<proteinExistence type="predicted"/>
<feature type="region of interest" description="Disordered" evidence="1">
    <location>
        <begin position="581"/>
        <end position="662"/>
    </location>
</feature>
<comment type="caution">
    <text evidence="3">The sequence shown here is derived from an EMBL/GenBank/DDBJ whole genome shotgun (WGS) entry which is preliminary data.</text>
</comment>
<gene>
    <name evidence="3" type="ORF">B4N89_23590</name>
</gene>
<organism evidence="3 4">
    <name type="scientific">Embleya scabrispora</name>
    <dbReference type="NCBI Taxonomy" id="159449"/>
    <lineage>
        <taxon>Bacteria</taxon>
        <taxon>Bacillati</taxon>
        <taxon>Actinomycetota</taxon>
        <taxon>Actinomycetes</taxon>
        <taxon>Kitasatosporales</taxon>
        <taxon>Streptomycetaceae</taxon>
        <taxon>Embleya</taxon>
    </lineage>
</organism>
<evidence type="ECO:0000313" key="3">
    <source>
        <dbReference type="EMBL" id="OPC83521.1"/>
    </source>
</evidence>
<keyword evidence="2" id="KW-1133">Transmembrane helix</keyword>
<evidence type="ECO:0000313" key="4">
    <source>
        <dbReference type="Proteomes" id="UP000190037"/>
    </source>
</evidence>
<dbReference type="STRING" id="159449.B4N89_23590"/>
<dbReference type="EMBL" id="MWQN01000001">
    <property type="protein sequence ID" value="OPC83521.1"/>
    <property type="molecule type" value="Genomic_DNA"/>
</dbReference>
<feature type="compositionally biased region" description="Basic and acidic residues" evidence="1">
    <location>
        <begin position="847"/>
        <end position="859"/>
    </location>
</feature>
<keyword evidence="4" id="KW-1185">Reference proteome</keyword>
<keyword evidence="2" id="KW-0472">Membrane</keyword>
<feature type="transmembrane region" description="Helical" evidence="2">
    <location>
        <begin position="420"/>
        <end position="440"/>
    </location>
</feature>
<reference evidence="3 4" key="1">
    <citation type="submission" date="2017-03" db="EMBL/GenBank/DDBJ databases">
        <title>Draft genome sequence of Streptomyces scabrisporus NF3, endophyte isolated from Amphipterygium adstringens.</title>
        <authorList>
            <person name="Vazquez M."/>
            <person name="Ceapa C.D."/>
            <person name="Rodriguez Luna D."/>
            <person name="Sanchez Esquivel S."/>
        </authorList>
    </citation>
    <scope>NUCLEOTIDE SEQUENCE [LARGE SCALE GENOMIC DNA]</scope>
    <source>
        <strain evidence="3 4">NF3</strain>
    </source>
</reference>
<sequence length="859" mass="89622">MTDTAVPGAGIPRPLVIVVDLRTEYDTVMAARTFADVQTAYARTRVPAGTRNVDADRVLVLDSVDELVAHRHAYERIFAGMYSKVVCVAVGAPVDGSIVLRRPGQLAGSDAATLWVGDVRGTEWAPGRAPGVVLTPDDADALAPLVDVLSQPEVFDQVLAGVTEMPRSIAAPGMNVFVHRIRDDAVQRARIRAVQRLAGAEGGVDEPWPEPLAALADEQGAGLATTTGGVRECVRPDGVLGVRWAHAEQGFKRAQQRLTALAAPVALYGSAGRGGRSIDGEIADAATVLRDYRDLVRQTVGRGAAGFDADGRAWLDQVGVVIPEPPGLGANSVAAALYTRTAAAFDRPEGLRGLAERLRELADRITPGAGAARAHEVDQSCSDGFLTRYLRPAAFPLGPAHVGIVAGLLVGAFLTALWPAFGVAGAGLAVVLALFGSILITARRPDREGRAVLPPEALPMIVVTGLVTLVGAVCGVLAGRAWDPPTGVGPLALVLGLAVLLVLPGLDWRLRVRHWDHVLGLGAATRALHGLHGLLVRTVWNDWALAGPRREAVDRATVLAALLEESATLLTDDAAALERQFTGEPAGPDPAADTFGSGGRPTPGFPSAPAYPGGGNPGTGGYPPPGRPVPPYPGAEAFGTGAYPPPGRPAPPSGPPPGAAGASLYDTVLGDLVDALHAAFEPLWPLLERDPAEVSRRGAAPELRPVLRAYADHLAHNGVQAAPPFGRQGQDRPHVGEAVGGDADRIAELLGQPAAHSMLQLCASDQLILLDHAPTHTVSVRFAPRGVRPAVREALRERRTGHPIEHELVWTGGGRMAGVLRLLPLLPGSVDDARIWEESAGGADRPGAGDDRYDGGWAP</sequence>
<dbReference type="OrthoDB" id="3202187at2"/>
<feature type="transmembrane region" description="Helical" evidence="2">
    <location>
        <begin position="393"/>
        <end position="414"/>
    </location>
</feature>
<feature type="compositionally biased region" description="Pro residues" evidence="1">
    <location>
        <begin position="622"/>
        <end position="633"/>
    </location>
</feature>
<feature type="compositionally biased region" description="Pro residues" evidence="1">
    <location>
        <begin position="643"/>
        <end position="658"/>
    </location>
</feature>
<protein>
    <submittedName>
        <fullName evidence="3">Uncharacterized protein</fullName>
    </submittedName>
</protein>
<keyword evidence="2" id="KW-0812">Transmembrane</keyword>
<name>A0A1T3P3I4_9ACTN</name>
<feature type="region of interest" description="Disordered" evidence="1">
    <location>
        <begin position="838"/>
        <end position="859"/>
    </location>
</feature>
<evidence type="ECO:0000256" key="1">
    <source>
        <dbReference type="SAM" id="MobiDB-lite"/>
    </source>
</evidence>
<feature type="transmembrane region" description="Helical" evidence="2">
    <location>
        <begin position="488"/>
        <end position="506"/>
    </location>
</feature>
<feature type="compositionally biased region" description="Gly residues" evidence="1">
    <location>
        <begin position="612"/>
        <end position="621"/>
    </location>
</feature>
<dbReference type="AlphaFoldDB" id="A0A1T3P3I4"/>
<feature type="transmembrane region" description="Helical" evidence="2">
    <location>
        <begin position="461"/>
        <end position="482"/>
    </location>
</feature>